<sequence length="321" mass="36440">MNQKDYAIKLNQLKLQKAEDKSSSAKEETLTGFSKKGQQESAEMRIQLQNLSKDYNNLWSEYDKLSVESGDLREKYAKDMSAKEQSISLHKEEYKAMQDEKNNRILEHEKQVEHMSSVLQKIAHDISLMKQQRSERHMELEHLKIQLHEQNFQNSLIVAQVQAEKELNKVLNSELQKFKNQVHQTEEPLCLSQDLERPKEMSSCDLQDSTYEECVPQNPEPVGEDSPSVTQGVDLHAGATGGEENAVTTKQHSVWKKTRHFLGLRKKNKVKKVHHQTESPSVVAESGCVSHDSVVAESRCVSQDAGPLVPDSPSGSENTHL</sequence>
<dbReference type="Proteomes" id="UP000805704">
    <property type="component" value="Chromosome 10"/>
</dbReference>
<name>A0ACB7FJM1_NIBAL</name>
<reference evidence="1" key="1">
    <citation type="submission" date="2020-04" db="EMBL/GenBank/DDBJ databases">
        <title>A chromosome-scale assembly and high-density genetic map of the yellow drum (Nibea albiflora) genome.</title>
        <authorList>
            <person name="Xu D."/>
            <person name="Zhang W."/>
            <person name="Chen R."/>
            <person name="Tan P."/>
            <person name="Wang L."/>
            <person name="Song H."/>
            <person name="Tian L."/>
            <person name="Zhu Q."/>
            <person name="Wang B."/>
        </authorList>
    </citation>
    <scope>NUCLEOTIDE SEQUENCE</scope>
    <source>
        <strain evidence="1">ZJHYS-2018</strain>
    </source>
</reference>
<evidence type="ECO:0000313" key="1">
    <source>
        <dbReference type="EMBL" id="KAG8014053.1"/>
    </source>
</evidence>
<accession>A0ACB7FJM1</accession>
<dbReference type="EMBL" id="CM024798">
    <property type="protein sequence ID" value="KAG8014053.1"/>
    <property type="molecule type" value="Genomic_DNA"/>
</dbReference>
<comment type="caution">
    <text evidence="1">The sequence shown here is derived from an EMBL/GenBank/DDBJ whole genome shotgun (WGS) entry which is preliminary data.</text>
</comment>
<feature type="non-terminal residue" evidence="1">
    <location>
        <position position="321"/>
    </location>
</feature>
<keyword evidence="2" id="KW-1185">Reference proteome</keyword>
<protein>
    <submittedName>
        <fullName evidence="1">Uncharacterized protein</fullName>
    </submittedName>
</protein>
<organism evidence="1 2">
    <name type="scientific">Nibea albiflora</name>
    <name type="common">Yellow drum</name>
    <name type="synonym">Corvina albiflora</name>
    <dbReference type="NCBI Taxonomy" id="240163"/>
    <lineage>
        <taxon>Eukaryota</taxon>
        <taxon>Metazoa</taxon>
        <taxon>Chordata</taxon>
        <taxon>Craniata</taxon>
        <taxon>Vertebrata</taxon>
        <taxon>Euteleostomi</taxon>
        <taxon>Actinopterygii</taxon>
        <taxon>Neopterygii</taxon>
        <taxon>Teleostei</taxon>
        <taxon>Neoteleostei</taxon>
        <taxon>Acanthomorphata</taxon>
        <taxon>Eupercaria</taxon>
        <taxon>Sciaenidae</taxon>
        <taxon>Nibea</taxon>
    </lineage>
</organism>
<gene>
    <name evidence="1" type="ORF">GBF38_016338</name>
</gene>
<proteinExistence type="predicted"/>
<evidence type="ECO:0000313" key="2">
    <source>
        <dbReference type="Proteomes" id="UP000805704"/>
    </source>
</evidence>